<keyword evidence="3" id="KW-1185">Reference proteome</keyword>
<organism evidence="2 3">
    <name type="scientific">Streptomyces halobius</name>
    <dbReference type="NCBI Taxonomy" id="2879846"/>
    <lineage>
        <taxon>Bacteria</taxon>
        <taxon>Bacillati</taxon>
        <taxon>Actinomycetota</taxon>
        <taxon>Actinomycetes</taxon>
        <taxon>Kitasatosporales</taxon>
        <taxon>Streptomycetaceae</taxon>
        <taxon>Streptomyces</taxon>
    </lineage>
</organism>
<gene>
    <name evidence="2" type="ORF">K9S39_19025</name>
</gene>
<feature type="region of interest" description="Disordered" evidence="1">
    <location>
        <begin position="94"/>
        <end position="130"/>
    </location>
</feature>
<protein>
    <submittedName>
        <fullName evidence="2">Uncharacterized protein</fullName>
    </submittedName>
</protein>
<sequence>MLHKRLPLLTAAEIITRLGLNAHQIGRATTAMEQIVRRAWRYRTGPRRALNYEEFADTVPTCHWVLMFEVCALIHLGRHAEACALTAAARIVRPGRGAGPSGGDTVPYGEAFDRKSAEGMAAPPASAGDS</sequence>
<reference evidence="2" key="1">
    <citation type="submission" date="2021-10" db="EMBL/GenBank/DDBJ databases">
        <title>Streptomyces nigrumlapis sp.nov.,an antimicrobial producing actinobacterium isolated from Black Gobi rocks.</title>
        <authorList>
            <person name="Wen Y."/>
            <person name="Zhang W."/>
            <person name="Liu X.G."/>
        </authorList>
    </citation>
    <scope>NUCLEOTIDE SEQUENCE</scope>
    <source>
        <strain evidence="2">ST13-2-2</strain>
    </source>
</reference>
<dbReference type="EMBL" id="CP086322">
    <property type="protein sequence ID" value="UQA93671.1"/>
    <property type="molecule type" value="Genomic_DNA"/>
</dbReference>
<evidence type="ECO:0000256" key="1">
    <source>
        <dbReference type="SAM" id="MobiDB-lite"/>
    </source>
</evidence>
<proteinExistence type="predicted"/>
<name>A0ABY4MBJ7_9ACTN</name>
<dbReference type="Proteomes" id="UP000830115">
    <property type="component" value="Chromosome"/>
</dbReference>
<dbReference type="RefSeq" id="WP_248864547.1">
    <property type="nucleotide sequence ID" value="NZ_CP086322.1"/>
</dbReference>
<evidence type="ECO:0000313" key="2">
    <source>
        <dbReference type="EMBL" id="UQA93671.1"/>
    </source>
</evidence>
<accession>A0ABY4MBJ7</accession>
<evidence type="ECO:0000313" key="3">
    <source>
        <dbReference type="Proteomes" id="UP000830115"/>
    </source>
</evidence>